<dbReference type="InterPro" id="IPR036054">
    <property type="entry name" value="BTG-like_sf"/>
</dbReference>
<dbReference type="EMBL" id="JAVRJZ010000020">
    <property type="protein sequence ID" value="KAK2706041.1"/>
    <property type="molecule type" value="Genomic_DNA"/>
</dbReference>
<dbReference type="PANTHER" id="PTHR17537:SF5">
    <property type="entry name" value="TRANSDUCER OF ERBB2, ISOFORM A"/>
    <property type="match status" value="1"/>
</dbReference>
<dbReference type="AlphaFoldDB" id="A0AA88HEL2"/>
<dbReference type="PANTHER" id="PTHR17537">
    <property type="entry name" value="TRANSDUCER OF ERBB2 TOB"/>
    <property type="match status" value="1"/>
</dbReference>
<dbReference type="GO" id="GO:0003714">
    <property type="term" value="F:transcription corepressor activity"/>
    <property type="evidence" value="ECO:0007669"/>
    <property type="project" value="TreeGrafter"/>
</dbReference>
<evidence type="ECO:0000259" key="4">
    <source>
        <dbReference type="PROSITE" id="PS01203"/>
    </source>
</evidence>
<dbReference type="Pfam" id="PF07742">
    <property type="entry name" value="BTG"/>
    <property type="match status" value="1"/>
</dbReference>
<evidence type="ECO:0000313" key="6">
    <source>
        <dbReference type="Proteomes" id="UP001187531"/>
    </source>
</evidence>
<protein>
    <recommendedName>
        <fullName evidence="4">Anti-proliferative protein domain-containing protein</fullName>
    </recommendedName>
</protein>
<dbReference type="SUPFAM" id="SSF160696">
    <property type="entry name" value="BTG domain-like"/>
    <property type="match status" value="1"/>
</dbReference>
<gene>
    <name evidence="5" type="ORF">QYM36_016157</name>
</gene>
<evidence type="ECO:0000256" key="1">
    <source>
        <dbReference type="ARBA" id="ARBA00007989"/>
    </source>
</evidence>
<dbReference type="InterPro" id="IPR002087">
    <property type="entry name" value="Anti_prolifrtn"/>
</dbReference>
<dbReference type="GO" id="GO:0005737">
    <property type="term" value="C:cytoplasm"/>
    <property type="evidence" value="ECO:0007669"/>
    <property type="project" value="TreeGrafter"/>
</dbReference>
<dbReference type="PRINTS" id="PR00310">
    <property type="entry name" value="ANTIPRLFBTG1"/>
</dbReference>
<dbReference type="GO" id="GO:0005634">
    <property type="term" value="C:nucleus"/>
    <property type="evidence" value="ECO:0007669"/>
    <property type="project" value="TreeGrafter"/>
</dbReference>
<feature type="domain" description="Anti-proliferative protein" evidence="4">
    <location>
        <begin position="102"/>
        <end position="121"/>
    </location>
</feature>
<dbReference type="SMART" id="SM00099">
    <property type="entry name" value="btg1"/>
    <property type="match status" value="1"/>
</dbReference>
<accession>A0AA88HEL2</accession>
<feature type="compositionally biased region" description="Polar residues" evidence="3">
    <location>
        <begin position="200"/>
        <end position="209"/>
    </location>
</feature>
<dbReference type="PROSITE" id="PS01203">
    <property type="entry name" value="BTG_2"/>
    <property type="match status" value="1"/>
</dbReference>
<sequence length="399" mass="44492">MLLKKDNFDSTNKLDESMHLEVQVALNFVISYLYNKLPRRRVNLFGEELERAMKERFQGHWYPERPQKGSAFRCLRTGEPDLVLERAARESGLDLSDLKEHLPQEMSVWVDPGEVSYRIGERGTVSLLYSESRDTDDCSLDKEVKRAFNPDAKSFQPITDDLSSSLNSLSLTPKSVSPFGSAEKDQLSPNESLAGVKTPSPGSSMTNLNGILPRNQPITFTTATFAQTKFGSTKLKTASKRGNRMSPTEFANYIKQRAQQQQMQGQFMYSSGLQPPQRPRSLSPNPMMAPQLDLSGNYLMPGSHMYPHQMSPLSPNPPSPQVRYNDMMTPNFGYDMYPTRGSNQQFNWEFGSGPHQSNFAAPVSSGTTTDKQFSDTISANAGATGNYPGGSYQHLLVAN</sequence>
<comment type="similarity">
    <text evidence="1">Belongs to the BTG family.</text>
</comment>
<dbReference type="InterPro" id="IPR015676">
    <property type="entry name" value="Tob1/2"/>
</dbReference>
<evidence type="ECO:0000256" key="2">
    <source>
        <dbReference type="ARBA" id="ARBA00022553"/>
    </source>
</evidence>
<organism evidence="5 6">
    <name type="scientific">Artemia franciscana</name>
    <name type="common">Brine shrimp</name>
    <name type="synonym">Artemia sanfranciscana</name>
    <dbReference type="NCBI Taxonomy" id="6661"/>
    <lineage>
        <taxon>Eukaryota</taxon>
        <taxon>Metazoa</taxon>
        <taxon>Ecdysozoa</taxon>
        <taxon>Arthropoda</taxon>
        <taxon>Crustacea</taxon>
        <taxon>Branchiopoda</taxon>
        <taxon>Anostraca</taxon>
        <taxon>Artemiidae</taxon>
        <taxon>Artemia</taxon>
    </lineage>
</organism>
<dbReference type="Gene3D" id="3.90.640.90">
    <property type="entry name" value="Anti-proliferative protein, N-terminal domain"/>
    <property type="match status" value="1"/>
</dbReference>
<evidence type="ECO:0000313" key="5">
    <source>
        <dbReference type="EMBL" id="KAK2706041.1"/>
    </source>
</evidence>
<evidence type="ECO:0000256" key="3">
    <source>
        <dbReference type="SAM" id="MobiDB-lite"/>
    </source>
</evidence>
<proteinExistence type="inferred from homology"/>
<feature type="region of interest" description="Disordered" evidence="3">
    <location>
        <begin position="173"/>
        <end position="210"/>
    </location>
</feature>
<keyword evidence="2" id="KW-0597">Phosphoprotein</keyword>
<reference evidence="5" key="1">
    <citation type="submission" date="2023-07" db="EMBL/GenBank/DDBJ databases">
        <title>Chromosome-level genome assembly of Artemia franciscana.</title>
        <authorList>
            <person name="Jo E."/>
        </authorList>
    </citation>
    <scope>NUCLEOTIDE SEQUENCE</scope>
    <source>
        <tissue evidence="5">Whole body</tissue>
    </source>
</reference>
<comment type="caution">
    <text evidence="5">The sequence shown here is derived from an EMBL/GenBank/DDBJ whole genome shotgun (WGS) entry which is preliminary data.</text>
</comment>
<dbReference type="Proteomes" id="UP001187531">
    <property type="component" value="Unassembled WGS sequence"/>
</dbReference>
<keyword evidence="6" id="KW-1185">Reference proteome</keyword>
<name>A0AA88HEL2_ARTSF</name>